<sequence length="325" mass="37266">MCLYTRYGNIDELKDVVNKFHDVGMKILGDVVLNHRCAHYQNQNGVWNIFGGRLNWDDRAVVADDPHFQGQGNKSSGDNFHAAPNIDHSQDFVRKDIKEWLCWLRNEIGYDGWRLDFVRGFWGGYVKDYLEATEPYFAVGEYWDSLSYTYGEMDHNQDAHRQRIIDWINAASGTAGAFDVTTKGILHSALDRCEYWRLSDEKGKPPGVVGWWPSRAVTFIENHDTGSTQGHWRFPGGREMQGYAYILTHPGTPSEIEALLSVRKRNKIHCRSRVEIVKAERDVYAAIIDEKVAMKLGPGHYEPPSGSQNWSFVTEGRDYKVWEAA</sequence>
<proteinExistence type="predicted"/>
<dbReference type="Proteomes" id="UP000829398">
    <property type="component" value="Chromosome 4"/>
</dbReference>
<accession>A0ACB8LL45</accession>
<evidence type="ECO:0000313" key="2">
    <source>
        <dbReference type="Proteomes" id="UP000829398"/>
    </source>
</evidence>
<protein>
    <submittedName>
        <fullName evidence="1">Alpha-amylase 3</fullName>
    </submittedName>
</protein>
<dbReference type="EMBL" id="CM039173">
    <property type="protein sequence ID" value="KAH9773755.1"/>
    <property type="molecule type" value="Genomic_DNA"/>
</dbReference>
<reference evidence="2" key="1">
    <citation type="journal article" date="2023" name="Hortic. Res.">
        <title>A chromosome-level phased genome enabling allele-level studies in sweet orange: a case study on citrus Huanglongbing tolerance.</title>
        <authorList>
            <person name="Wu B."/>
            <person name="Yu Q."/>
            <person name="Deng Z."/>
            <person name="Duan Y."/>
            <person name="Luo F."/>
            <person name="Gmitter F. Jr."/>
        </authorList>
    </citation>
    <scope>NUCLEOTIDE SEQUENCE [LARGE SCALE GENOMIC DNA]</scope>
    <source>
        <strain evidence="2">cv. Valencia</strain>
    </source>
</reference>
<name>A0ACB8LL45_CITSI</name>
<keyword evidence="2" id="KW-1185">Reference proteome</keyword>
<comment type="caution">
    <text evidence="1">The sequence shown here is derived from an EMBL/GenBank/DDBJ whole genome shotgun (WGS) entry which is preliminary data.</text>
</comment>
<evidence type="ECO:0000313" key="1">
    <source>
        <dbReference type="EMBL" id="KAH9773755.1"/>
    </source>
</evidence>
<gene>
    <name evidence="1" type="ORF">KPL71_013414</name>
</gene>
<organism evidence="1 2">
    <name type="scientific">Citrus sinensis</name>
    <name type="common">Sweet orange</name>
    <name type="synonym">Citrus aurantium var. sinensis</name>
    <dbReference type="NCBI Taxonomy" id="2711"/>
    <lineage>
        <taxon>Eukaryota</taxon>
        <taxon>Viridiplantae</taxon>
        <taxon>Streptophyta</taxon>
        <taxon>Embryophyta</taxon>
        <taxon>Tracheophyta</taxon>
        <taxon>Spermatophyta</taxon>
        <taxon>Magnoliopsida</taxon>
        <taxon>eudicotyledons</taxon>
        <taxon>Gunneridae</taxon>
        <taxon>Pentapetalae</taxon>
        <taxon>rosids</taxon>
        <taxon>malvids</taxon>
        <taxon>Sapindales</taxon>
        <taxon>Rutaceae</taxon>
        <taxon>Aurantioideae</taxon>
        <taxon>Citrus</taxon>
    </lineage>
</organism>